<sequence length="66" mass="7240">MYENAFIEKHQIELLTLNINRKDFAHAISCIAGDLHSNDASPLVRRALHASAHPVLFLTVAVGSAM</sequence>
<evidence type="ECO:0000313" key="3">
    <source>
        <dbReference type="WBParaSite" id="ASIM_0001514001-mRNA-1"/>
    </source>
</evidence>
<proteinExistence type="predicted"/>
<dbReference type="WBParaSite" id="ASIM_0001514001-mRNA-1">
    <property type="protein sequence ID" value="ASIM_0001514001-mRNA-1"/>
    <property type="gene ID" value="ASIM_0001514001"/>
</dbReference>
<accession>A0A0M3K2J3</accession>
<evidence type="ECO:0000313" key="1">
    <source>
        <dbReference type="EMBL" id="VDK52737.1"/>
    </source>
</evidence>
<protein>
    <submittedName>
        <fullName evidence="3">SIS domain-containing protein</fullName>
    </submittedName>
</protein>
<reference evidence="3" key="1">
    <citation type="submission" date="2017-02" db="UniProtKB">
        <authorList>
            <consortium name="WormBaseParasite"/>
        </authorList>
    </citation>
    <scope>IDENTIFICATION</scope>
</reference>
<reference evidence="1 2" key="2">
    <citation type="submission" date="2018-11" db="EMBL/GenBank/DDBJ databases">
        <authorList>
            <consortium name="Pathogen Informatics"/>
        </authorList>
    </citation>
    <scope>NUCLEOTIDE SEQUENCE [LARGE SCALE GENOMIC DNA]</scope>
</reference>
<dbReference type="EMBL" id="UYRR01031809">
    <property type="protein sequence ID" value="VDK52737.1"/>
    <property type="molecule type" value="Genomic_DNA"/>
</dbReference>
<evidence type="ECO:0000313" key="2">
    <source>
        <dbReference type="Proteomes" id="UP000267096"/>
    </source>
</evidence>
<dbReference type="Proteomes" id="UP000267096">
    <property type="component" value="Unassembled WGS sequence"/>
</dbReference>
<name>A0A0M3K2J3_ANISI</name>
<keyword evidence="2" id="KW-1185">Reference proteome</keyword>
<organism evidence="3">
    <name type="scientific">Anisakis simplex</name>
    <name type="common">Herring worm</name>
    <dbReference type="NCBI Taxonomy" id="6269"/>
    <lineage>
        <taxon>Eukaryota</taxon>
        <taxon>Metazoa</taxon>
        <taxon>Ecdysozoa</taxon>
        <taxon>Nematoda</taxon>
        <taxon>Chromadorea</taxon>
        <taxon>Rhabditida</taxon>
        <taxon>Spirurina</taxon>
        <taxon>Ascaridomorpha</taxon>
        <taxon>Ascaridoidea</taxon>
        <taxon>Anisakidae</taxon>
        <taxon>Anisakis</taxon>
        <taxon>Anisakis simplex complex</taxon>
    </lineage>
</organism>
<gene>
    <name evidence="1" type="ORF">ASIM_LOCUS14550</name>
</gene>
<dbReference type="AlphaFoldDB" id="A0A0M3K2J3"/>